<comment type="caution">
    <text evidence="2">The sequence shown here is derived from an EMBL/GenBank/DDBJ whole genome shotgun (WGS) entry which is preliminary data.</text>
</comment>
<name>A0A3M0KKL1_HIRRU</name>
<dbReference type="EMBL" id="QRBI01000120">
    <property type="protein sequence ID" value="RMC07747.1"/>
    <property type="molecule type" value="Genomic_DNA"/>
</dbReference>
<accession>A0A3M0KKL1</accession>
<organism evidence="2 3">
    <name type="scientific">Hirundo rustica rustica</name>
    <dbReference type="NCBI Taxonomy" id="333673"/>
    <lineage>
        <taxon>Eukaryota</taxon>
        <taxon>Metazoa</taxon>
        <taxon>Chordata</taxon>
        <taxon>Craniata</taxon>
        <taxon>Vertebrata</taxon>
        <taxon>Euteleostomi</taxon>
        <taxon>Archelosauria</taxon>
        <taxon>Archosauria</taxon>
        <taxon>Dinosauria</taxon>
        <taxon>Saurischia</taxon>
        <taxon>Theropoda</taxon>
        <taxon>Coelurosauria</taxon>
        <taxon>Aves</taxon>
        <taxon>Neognathae</taxon>
        <taxon>Neoaves</taxon>
        <taxon>Telluraves</taxon>
        <taxon>Australaves</taxon>
        <taxon>Passeriformes</taxon>
        <taxon>Sylvioidea</taxon>
        <taxon>Hirundinidae</taxon>
        <taxon>Hirundo</taxon>
    </lineage>
</organism>
<proteinExistence type="predicted"/>
<dbReference type="Proteomes" id="UP000269221">
    <property type="component" value="Unassembled WGS sequence"/>
</dbReference>
<feature type="compositionally biased region" description="Acidic residues" evidence="1">
    <location>
        <begin position="55"/>
        <end position="73"/>
    </location>
</feature>
<feature type="compositionally biased region" description="Basic residues" evidence="1">
    <location>
        <begin position="1"/>
        <end position="11"/>
    </location>
</feature>
<keyword evidence="3" id="KW-1185">Reference proteome</keyword>
<sequence length="109" mass="12710">MRGGLRWKRCGLGRDRDTERGRDRDTERGRDRAGHRDTERGRDTELGPAPRPGSADEEAIPAEEEDEEVWEDGDNGHRRLGEAQLQSLYHILQSLPRHNKRKILFLYYT</sequence>
<reference evidence="2 3" key="1">
    <citation type="submission" date="2018-07" db="EMBL/GenBank/DDBJ databases">
        <title>A high quality draft genome assembly of the barn swallow (H. rustica rustica).</title>
        <authorList>
            <person name="Formenti G."/>
            <person name="Chiara M."/>
            <person name="Poveda L."/>
            <person name="Francoijs K.-J."/>
            <person name="Bonisoli-Alquati A."/>
            <person name="Canova L."/>
            <person name="Gianfranceschi L."/>
            <person name="Horner D.S."/>
            <person name="Saino N."/>
        </authorList>
    </citation>
    <scope>NUCLEOTIDE SEQUENCE [LARGE SCALE GENOMIC DNA]</scope>
    <source>
        <strain evidence="2">Chelidonia</strain>
        <tissue evidence="2">Blood</tissue>
    </source>
</reference>
<evidence type="ECO:0000256" key="1">
    <source>
        <dbReference type="SAM" id="MobiDB-lite"/>
    </source>
</evidence>
<feature type="compositionally biased region" description="Basic and acidic residues" evidence="1">
    <location>
        <begin position="12"/>
        <end position="45"/>
    </location>
</feature>
<feature type="region of interest" description="Disordered" evidence="1">
    <location>
        <begin position="1"/>
        <end position="77"/>
    </location>
</feature>
<protein>
    <submittedName>
        <fullName evidence="2">Uncharacterized protein</fullName>
    </submittedName>
</protein>
<gene>
    <name evidence="2" type="ORF">DUI87_17229</name>
</gene>
<evidence type="ECO:0000313" key="3">
    <source>
        <dbReference type="Proteomes" id="UP000269221"/>
    </source>
</evidence>
<evidence type="ECO:0000313" key="2">
    <source>
        <dbReference type="EMBL" id="RMC07747.1"/>
    </source>
</evidence>
<dbReference type="AlphaFoldDB" id="A0A3M0KKL1"/>